<sequence>MELILDKAKRQFTQKLPFVLYCKPNSDTVIGLFQQNDDLYNLNDFNEKGFVFASFEGNQNYLIPENQSKRESVIWEKKRAIVAEVIGNNVDEEAKNNFEKVVCKGIQAIERDEFKKVVLSRKEILELDDFQFETVFENLVQLYPSTFVYCFYHPKVGMWLGATPEQLLKANKKSFETIALAGTQKDMGLAEIVWENKEKEEQQIVTDYIVNKLENVATEVIVSKPYSIKAGSIWHIKTDISGVLNADFSLQQVVCLLHPTPAVCGLPKEKAKAFILENENYDRDFYTGYLGELNCSFATDSGSTDLFVNLRCMQVEVDSKKKETRAYLYMGCGITKDSVPEKEWNESINKSMTMKKVLIRN</sequence>
<evidence type="ECO:0000259" key="6">
    <source>
        <dbReference type="Pfam" id="PF00425"/>
    </source>
</evidence>
<evidence type="ECO:0000313" key="7">
    <source>
        <dbReference type="EMBL" id="XDU96276.1"/>
    </source>
</evidence>
<dbReference type="EC" id="5.4.4.2" evidence="3"/>
<dbReference type="PANTHER" id="PTHR42839:SF2">
    <property type="entry name" value="ISOCHORISMATE SYNTHASE ENTC"/>
    <property type="match status" value="1"/>
</dbReference>
<keyword evidence="4 7" id="KW-0413">Isomerase</keyword>
<dbReference type="Gene3D" id="3.60.120.10">
    <property type="entry name" value="Anthranilate synthase"/>
    <property type="match status" value="1"/>
</dbReference>
<gene>
    <name evidence="7" type="ORF">AB3G34_04005</name>
</gene>
<dbReference type="InterPro" id="IPR005801">
    <property type="entry name" value="ADC_synthase"/>
</dbReference>
<comment type="similarity">
    <text evidence="2">Belongs to the isochorismate synthase family.</text>
</comment>
<name>A0AB39W4N1_9FLAO</name>
<organism evidence="7">
    <name type="scientific">Flavobacterium sp. WC2409</name>
    <dbReference type="NCBI Taxonomy" id="3234139"/>
    <lineage>
        <taxon>Bacteria</taxon>
        <taxon>Pseudomonadati</taxon>
        <taxon>Bacteroidota</taxon>
        <taxon>Flavobacteriia</taxon>
        <taxon>Flavobacteriales</taxon>
        <taxon>Flavobacteriaceae</taxon>
        <taxon>Flavobacterium</taxon>
    </lineage>
</organism>
<evidence type="ECO:0000256" key="5">
    <source>
        <dbReference type="ARBA" id="ARBA00041564"/>
    </source>
</evidence>
<dbReference type="EMBL" id="CP165625">
    <property type="protein sequence ID" value="XDU96276.1"/>
    <property type="molecule type" value="Genomic_DNA"/>
</dbReference>
<dbReference type="AlphaFoldDB" id="A0AB39W4N1"/>
<evidence type="ECO:0000256" key="1">
    <source>
        <dbReference type="ARBA" id="ARBA00000799"/>
    </source>
</evidence>
<feature type="domain" description="Chorismate-utilising enzyme C-terminal" evidence="6">
    <location>
        <begin position="95"/>
        <end position="350"/>
    </location>
</feature>
<protein>
    <recommendedName>
        <fullName evidence="3">isochorismate synthase</fullName>
        <ecNumber evidence="3">5.4.4.2</ecNumber>
    </recommendedName>
    <alternativeName>
        <fullName evidence="5">Isochorismate mutase</fullName>
    </alternativeName>
</protein>
<dbReference type="InterPro" id="IPR015890">
    <property type="entry name" value="Chorismate_C"/>
</dbReference>
<dbReference type="RefSeq" id="WP_369753522.1">
    <property type="nucleotide sequence ID" value="NZ_CP165625.1"/>
</dbReference>
<dbReference type="PANTHER" id="PTHR42839">
    <property type="entry name" value="ISOCHORISMATE SYNTHASE ENTC"/>
    <property type="match status" value="1"/>
</dbReference>
<evidence type="ECO:0000256" key="3">
    <source>
        <dbReference type="ARBA" id="ARBA00012824"/>
    </source>
</evidence>
<reference evidence="7" key="1">
    <citation type="submission" date="2024-07" db="EMBL/GenBank/DDBJ databases">
        <authorList>
            <person name="Biller S.J."/>
        </authorList>
    </citation>
    <scope>NUCLEOTIDE SEQUENCE</scope>
    <source>
        <strain evidence="7">WC2409</strain>
    </source>
</reference>
<comment type="catalytic activity">
    <reaction evidence="1">
        <text>chorismate = isochorismate</text>
        <dbReference type="Rhea" id="RHEA:18985"/>
        <dbReference type="ChEBI" id="CHEBI:29748"/>
        <dbReference type="ChEBI" id="CHEBI:29780"/>
        <dbReference type="EC" id="5.4.4.2"/>
    </reaction>
</comment>
<dbReference type="GO" id="GO:0008909">
    <property type="term" value="F:isochorismate synthase activity"/>
    <property type="evidence" value="ECO:0007669"/>
    <property type="project" value="UniProtKB-EC"/>
</dbReference>
<accession>A0AB39W4N1</accession>
<dbReference type="NCBIfam" id="TIGR00543">
    <property type="entry name" value="isochor_syn"/>
    <property type="match status" value="1"/>
</dbReference>
<evidence type="ECO:0000256" key="4">
    <source>
        <dbReference type="ARBA" id="ARBA00023235"/>
    </source>
</evidence>
<dbReference type="SUPFAM" id="SSF56322">
    <property type="entry name" value="ADC synthase"/>
    <property type="match status" value="1"/>
</dbReference>
<dbReference type="Pfam" id="PF00425">
    <property type="entry name" value="Chorismate_bind"/>
    <property type="match status" value="1"/>
</dbReference>
<dbReference type="InterPro" id="IPR004561">
    <property type="entry name" value="IsoChor_synthase"/>
</dbReference>
<proteinExistence type="inferred from homology"/>
<evidence type="ECO:0000256" key="2">
    <source>
        <dbReference type="ARBA" id="ARBA00005297"/>
    </source>
</evidence>